<evidence type="ECO:0000256" key="1">
    <source>
        <dbReference type="SAM" id="Phobius"/>
    </source>
</evidence>
<accession>A0A5N6J3M5</accession>
<dbReference type="AlphaFoldDB" id="A0A5N6J3M5"/>
<keyword evidence="3" id="KW-1185">Reference proteome</keyword>
<reference evidence="2 3" key="1">
    <citation type="submission" date="2019-04" db="EMBL/GenBank/DDBJ databases">
        <title>Fungal friends and foes A comparative genomics study of 23 Aspergillus species from section Flavi.</title>
        <authorList>
            <consortium name="DOE Joint Genome Institute"/>
            <person name="Kjaerbolling I."/>
            <person name="Vesth T.C."/>
            <person name="Frisvad J.C."/>
            <person name="Nybo J.L."/>
            <person name="Theobald S."/>
            <person name="Kildgaard S."/>
            <person name="Petersen T.I."/>
            <person name="Kuo A."/>
            <person name="Sato A."/>
            <person name="Lyhne E.K."/>
            <person name="Kogle M.E."/>
            <person name="Wiebenga A."/>
            <person name="Kun R.S."/>
            <person name="Lubbers R.J."/>
            <person name="Makela M.R."/>
            <person name="Barry K."/>
            <person name="Chovatia M."/>
            <person name="Clum A."/>
            <person name="Daum C."/>
            <person name="Haridas S."/>
            <person name="He G."/>
            <person name="LaButti K."/>
            <person name="Lipzen A."/>
            <person name="Mondo S."/>
            <person name="Pangilinan J."/>
            <person name="Riley R."/>
            <person name="Salamov A."/>
            <person name="Simmons B.A."/>
            <person name="Magnuson J.K."/>
            <person name="Henrissat B."/>
            <person name="Mortensen U.H."/>
            <person name="Larsen T.O."/>
            <person name="De vries R.P."/>
            <person name="Grigoriev I.V."/>
            <person name="Machida M."/>
            <person name="Baker S.E."/>
            <person name="Andersen M.R."/>
        </authorList>
    </citation>
    <scope>NUCLEOTIDE SEQUENCE [LARGE SCALE GENOMIC DNA]</scope>
    <source>
        <strain evidence="2 3">CBS 117635</strain>
    </source>
</reference>
<proteinExistence type="predicted"/>
<protein>
    <submittedName>
        <fullName evidence="2">Uncharacterized protein</fullName>
    </submittedName>
</protein>
<gene>
    <name evidence="2" type="ORF">BDV30DRAFT_118215</name>
</gene>
<keyword evidence="1" id="KW-0472">Membrane</keyword>
<keyword evidence="1" id="KW-1133">Transmembrane helix</keyword>
<keyword evidence="1" id="KW-0812">Transmembrane</keyword>
<dbReference type="EMBL" id="ML732801">
    <property type="protein sequence ID" value="KAB8272869.1"/>
    <property type="molecule type" value="Genomic_DNA"/>
</dbReference>
<sequence length="181" mass="20830">MTLISFNSASYSLFFFFVWFLHFLFLVYINYDHSNHVPFIRVGSFLVLQLTGIILIYQPVISVPVPWSNERASVTPSAPLRRDEFSNQNSLISNSAIWKALRNTLPTDRLLYCTSVMSETQVYSYLHTDQAVQSQGMGSGIRCGYLKEDCLRDQSLPRFHSSEERVHSGFFISLFLFFSLS</sequence>
<feature type="transmembrane region" description="Helical" evidence="1">
    <location>
        <begin position="12"/>
        <end position="31"/>
    </location>
</feature>
<feature type="transmembrane region" description="Helical" evidence="1">
    <location>
        <begin position="38"/>
        <end position="57"/>
    </location>
</feature>
<evidence type="ECO:0000313" key="2">
    <source>
        <dbReference type="EMBL" id="KAB8272869.1"/>
    </source>
</evidence>
<evidence type="ECO:0000313" key="3">
    <source>
        <dbReference type="Proteomes" id="UP000326289"/>
    </source>
</evidence>
<organism evidence="2 3">
    <name type="scientific">Aspergillus minisclerotigenes</name>
    <dbReference type="NCBI Taxonomy" id="656917"/>
    <lineage>
        <taxon>Eukaryota</taxon>
        <taxon>Fungi</taxon>
        <taxon>Dikarya</taxon>
        <taxon>Ascomycota</taxon>
        <taxon>Pezizomycotina</taxon>
        <taxon>Eurotiomycetes</taxon>
        <taxon>Eurotiomycetidae</taxon>
        <taxon>Eurotiales</taxon>
        <taxon>Aspergillaceae</taxon>
        <taxon>Aspergillus</taxon>
        <taxon>Aspergillus subgen. Circumdati</taxon>
    </lineage>
</organism>
<dbReference type="Proteomes" id="UP000326289">
    <property type="component" value="Unassembled WGS sequence"/>
</dbReference>
<name>A0A5N6J3M5_9EURO</name>